<evidence type="ECO:0000259" key="2">
    <source>
        <dbReference type="Pfam" id="PF13524"/>
    </source>
</evidence>
<dbReference type="Pfam" id="PF13524">
    <property type="entry name" value="Glyco_trans_1_2"/>
    <property type="match status" value="1"/>
</dbReference>
<dbReference type="EMBL" id="LJZR01000006">
    <property type="protein sequence ID" value="KPQ36429.1"/>
    <property type="molecule type" value="Genomic_DNA"/>
</dbReference>
<sequence length="402" mass="45235">MNPFKSLFKKNTPPIPGTEPFRPGSNSPRYAYGFQSPYQQPRILILVDNVRATYFLSFHYVLKQLHETESLAFFVIDSAEIERWTNASSGQSSDQSESQVAANFVTQVIADVQPTLVIFSRYGLPYGDVLPGLFKQQNISTICHIDDDLLNINSDLGAEIQQRQGDPRVQKARQFLLQETDLIYASTPFLGDRFAAQFPQQTVFYGLYAPYLDCLLSNPSAPAKNKPFTIGYMGSKGHQLDLDMIADDIREVLSNHPKIRFETFGTIEMPEALKAFGDRTQSYKTNADYAGFLNQLHQLRWDIGLAPLKDTEFNRCKAPTKYIEYTTCGIPTIASSGHVYSQFTPQEQIMMAQPGEWVDKMQQLIAQDSLRASLVKNGQAHCAQAFSLKALEAQIKELLAMV</sequence>
<comment type="caution">
    <text evidence="3">The sequence shown here is derived from an EMBL/GenBank/DDBJ whole genome shotgun (WGS) entry which is preliminary data.</text>
</comment>
<keyword evidence="3" id="KW-0808">Transferase</keyword>
<accession>A0A0P8BR13</accession>
<feature type="region of interest" description="Disordered" evidence="1">
    <location>
        <begin position="1"/>
        <end position="26"/>
    </location>
</feature>
<dbReference type="STRING" id="1666911.HLUCCA11_06090"/>
<evidence type="ECO:0000313" key="3">
    <source>
        <dbReference type="EMBL" id="KPQ36429.1"/>
    </source>
</evidence>
<gene>
    <name evidence="3" type="ORF">HLUCCA11_06090</name>
</gene>
<name>A0A0P8BR13_9CYAN</name>
<organism evidence="3 4">
    <name type="scientific">Phormidesmis priestleyi Ana</name>
    <dbReference type="NCBI Taxonomy" id="1666911"/>
    <lineage>
        <taxon>Bacteria</taxon>
        <taxon>Bacillati</taxon>
        <taxon>Cyanobacteriota</taxon>
        <taxon>Cyanophyceae</taxon>
        <taxon>Leptolyngbyales</taxon>
        <taxon>Leptolyngbyaceae</taxon>
        <taxon>Phormidesmis</taxon>
    </lineage>
</organism>
<evidence type="ECO:0000313" key="4">
    <source>
        <dbReference type="Proteomes" id="UP000050465"/>
    </source>
</evidence>
<dbReference type="GO" id="GO:0016740">
    <property type="term" value="F:transferase activity"/>
    <property type="evidence" value="ECO:0007669"/>
    <property type="project" value="UniProtKB-KW"/>
</dbReference>
<dbReference type="InterPro" id="IPR055259">
    <property type="entry name" value="YkvP/CgeB_Glyco_trans-like"/>
</dbReference>
<reference evidence="3 4" key="1">
    <citation type="submission" date="2015-09" db="EMBL/GenBank/DDBJ databases">
        <title>Identification and resolution of microdiversity through metagenomic sequencing of parallel consortia.</title>
        <authorList>
            <person name="Nelson W.C."/>
            <person name="Romine M.F."/>
            <person name="Lindemann S.R."/>
        </authorList>
    </citation>
    <scope>NUCLEOTIDE SEQUENCE [LARGE SCALE GENOMIC DNA]</scope>
    <source>
        <strain evidence="3">Ana</strain>
    </source>
</reference>
<dbReference type="AlphaFoldDB" id="A0A0P8BR13"/>
<protein>
    <submittedName>
        <fullName evidence="3">Glycosyl transferases group 1</fullName>
    </submittedName>
</protein>
<proteinExistence type="predicted"/>
<evidence type="ECO:0000256" key="1">
    <source>
        <dbReference type="SAM" id="MobiDB-lite"/>
    </source>
</evidence>
<feature type="domain" description="Spore protein YkvP/CgeB glycosyl transferase-like" evidence="2">
    <location>
        <begin position="252"/>
        <end position="389"/>
    </location>
</feature>
<dbReference type="PATRIC" id="fig|1666911.3.peg.5141"/>
<dbReference type="SUPFAM" id="SSF53756">
    <property type="entry name" value="UDP-Glycosyltransferase/glycogen phosphorylase"/>
    <property type="match status" value="1"/>
</dbReference>
<dbReference type="Gene3D" id="3.40.50.2000">
    <property type="entry name" value="Glycogen Phosphorylase B"/>
    <property type="match status" value="1"/>
</dbReference>
<dbReference type="Proteomes" id="UP000050465">
    <property type="component" value="Unassembled WGS sequence"/>
</dbReference>